<dbReference type="SMART" id="SM00345">
    <property type="entry name" value="HTH_GNTR"/>
    <property type="match status" value="1"/>
</dbReference>
<evidence type="ECO:0000256" key="2">
    <source>
        <dbReference type="ARBA" id="ARBA00023125"/>
    </source>
</evidence>
<protein>
    <submittedName>
        <fullName evidence="5">GntR family transcriptional regulator</fullName>
    </submittedName>
</protein>
<dbReference type="PROSITE" id="PS50949">
    <property type="entry name" value="HTH_GNTR"/>
    <property type="match status" value="1"/>
</dbReference>
<keyword evidence="1" id="KW-0805">Transcription regulation</keyword>
<gene>
    <name evidence="5" type="ORF">F9U64_08845</name>
</gene>
<dbReference type="PANTHER" id="PTHR30146">
    <property type="entry name" value="LACI-RELATED TRANSCRIPTIONAL REPRESSOR"/>
    <property type="match status" value="1"/>
</dbReference>
<keyword evidence="3" id="KW-0804">Transcription</keyword>
<dbReference type="InterPro" id="IPR028082">
    <property type="entry name" value="Peripla_BP_I"/>
</dbReference>
<dbReference type="InterPro" id="IPR033532">
    <property type="entry name" value="AraR_ligand_bind_dom"/>
</dbReference>
<dbReference type="PRINTS" id="PR00035">
    <property type="entry name" value="HTHGNTR"/>
</dbReference>
<evidence type="ECO:0000256" key="3">
    <source>
        <dbReference type="ARBA" id="ARBA00023163"/>
    </source>
</evidence>
<dbReference type="InterPro" id="IPR000524">
    <property type="entry name" value="Tscrpt_reg_HTH_GntR"/>
</dbReference>
<evidence type="ECO:0000259" key="4">
    <source>
        <dbReference type="PROSITE" id="PS50949"/>
    </source>
</evidence>
<dbReference type="AlphaFoldDB" id="A0A7C8KYW0"/>
<dbReference type="Pfam" id="PF00392">
    <property type="entry name" value="GntR"/>
    <property type="match status" value="1"/>
</dbReference>
<sequence length="373" mass="42621">MEAKYKRIKNLIKSDILSGLTVPHQKISSENELMRQFNVSRHTVRLAIGELVSEGWLYREQGAGTFCADRTNLKDAEVVDEHSEKNIAIVTTFISEYIFPSIIRGAEAYLSEQGYRVSIFNTNNQYQIEREILDKILLNNYAGVIIEPANSSAPNPNLKYYLNLEREKIPYVMINAVYDELEPVSFMMDDIKGGYMQTKHLIELGHKDIVCIYKTDDSQGRKRLKGFIKAHRESNLTLNPQNIITYTSGNEMTEPVRCLSKLLDNKYNKPTAVVCYNDQLVMRVMDYIRKKGLCIPEDLSIVGYDDSILAEVSEVKLTSVIHPKQTLGWDAAKAVTCMIKKKSMKDKKLSCLYEPELNIRQSTLQLSEKLLLS</sequence>
<dbReference type="GO" id="GO:0000976">
    <property type="term" value="F:transcription cis-regulatory region binding"/>
    <property type="evidence" value="ECO:0007669"/>
    <property type="project" value="TreeGrafter"/>
</dbReference>
<dbReference type="GO" id="GO:0003700">
    <property type="term" value="F:DNA-binding transcription factor activity"/>
    <property type="evidence" value="ECO:0007669"/>
    <property type="project" value="InterPro"/>
</dbReference>
<accession>A0A7C8KYW0</accession>
<dbReference type="InterPro" id="IPR046335">
    <property type="entry name" value="LacI/GalR-like_sensor"/>
</dbReference>
<dbReference type="SUPFAM" id="SSF53822">
    <property type="entry name" value="Periplasmic binding protein-like I"/>
    <property type="match status" value="1"/>
</dbReference>
<dbReference type="CDD" id="cd07377">
    <property type="entry name" value="WHTH_GntR"/>
    <property type="match status" value="1"/>
</dbReference>
<dbReference type="Gene3D" id="1.10.10.10">
    <property type="entry name" value="Winged helix-like DNA-binding domain superfamily/Winged helix DNA-binding domain"/>
    <property type="match status" value="1"/>
</dbReference>
<reference evidence="5 6" key="1">
    <citation type="submission" date="2019-10" db="EMBL/GenBank/DDBJ databases">
        <title>Gracilibacillus sp. nov. isolated from rice seeds.</title>
        <authorList>
            <person name="He S."/>
        </authorList>
    </citation>
    <scope>NUCLEOTIDE SEQUENCE [LARGE SCALE GENOMIC DNA]</scope>
    <source>
        <strain evidence="5 6">TD8</strain>
    </source>
</reference>
<organism evidence="5 6">
    <name type="scientific">Gracilibacillus oryzae</name>
    <dbReference type="NCBI Taxonomy" id="1672701"/>
    <lineage>
        <taxon>Bacteria</taxon>
        <taxon>Bacillati</taxon>
        <taxon>Bacillota</taxon>
        <taxon>Bacilli</taxon>
        <taxon>Bacillales</taxon>
        <taxon>Bacillaceae</taxon>
        <taxon>Gracilibacillus</taxon>
    </lineage>
</organism>
<dbReference type="InterPro" id="IPR036388">
    <property type="entry name" value="WH-like_DNA-bd_sf"/>
</dbReference>
<keyword evidence="6" id="KW-1185">Reference proteome</keyword>
<comment type="caution">
    <text evidence="5">The sequence shown here is derived from an EMBL/GenBank/DDBJ whole genome shotgun (WGS) entry which is preliminary data.</text>
</comment>
<feature type="domain" description="HTH gntR-type" evidence="4">
    <location>
        <begin position="2"/>
        <end position="70"/>
    </location>
</feature>
<dbReference type="PANTHER" id="PTHR30146:SF150">
    <property type="entry name" value="ARABINOSE METABOLISM TRANSCRIPTIONAL REPRESSOR"/>
    <property type="match status" value="1"/>
</dbReference>
<dbReference type="SUPFAM" id="SSF46785">
    <property type="entry name" value="Winged helix' DNA-binding domain"/>
    <property type="match status" value="1"/>
</dbReference>
<dbReference type="Pfam" id="PF13377">
    <property type="entry name" value="Peripla_BP_3"/>
    <property type="match status" value="1"/>
</dbReference>
<dbReference type="CDD" id="cd01541">
    <property type="entry name" value="PBP1_AraR"/>
    <property type="match status" value="1"/>
</dbReference>
<dbReference type="EMBL" id="WEID01000040">
    <property type="protein sequence ID" value="KAB8137613.1"/>
    <property type="molecule type" value="Genomic_DNA"/>
</dbReference>
<dbReference type="Gene3D" id="3.40.50.2300">
    <property type="match status" value="2"/>
</dbReference>
<evidence type="ECO:0000313" key="6">
    <source>
        <dbReference type="Proteomes" id="UP000480246"/>
    </source>
</evidence>
<name>A0A7C8KYW0_9BACI</name>
<keyword evidence="2" id="KW-0238">DNA-binding</keyword>
<proteinExistence type="predicted"/>
<dbReference type="RefSeq" id="WP_153402637.1">
    <property type="nucleotide sequence ID" value="NZ_ML762428.1"/>
</dbReference>
<dbReference type="InterPro" id="IPR036390">
    <property type="entry name" value="WH_DNA-bd_sf"/>
</dbReference>
<dbReference type="OrthoDB" id="9813468at2"/>
<evidence type="ECO:0000256" key="1">
    <source>
        <dbReference type="ARBA" id="ARBA00023015"/>
    </source>
</evidence>
<evidence type="ECO:0000313" key="5">
    <source>
        <dbReference type="EMBL" id="KAB8137613.1"/>
    </source>
</evidence>
<dbReference type="Proteomes" id="UP000480246">
    <property type="component" value="Unassembled WGS sequence"/>
</dbReference>